<dbReference type="RefSeq" id="XP_012936824.1">
    <property type="nucleotide sequence ID" value="XM_013081370.1"/>
</dbReference>
<evidence type="ECO:0000313" key="1">
    <source>
        <dbReference type="Proteomes" id="UP000694888"/>
    </source>
</evidence>
<sequence>MIISKTAQRTFRGWEVLGPRIITASFGYKKELTGREGRKKVVNVNIIQVYTPTNDAEEENKDDFYNSLHSVIDKLPDNLQKINQKFFQPEMTSNSYGTTFERGNCCSYNITEFRKEAGPDHIPPEALKADKDTLVEILYALFENLWQEKEIPTDWKEGHRIKLSKKGDLNNCINYKGITLLSIPGKVFNRVLMKRIKLATDEKF</sequence>
<dbReference type="GeneID" id="106011481"/>
<accession>A0ABM0ZY07</accession>
<name>A0ABM0ZY07_APLCA</name>
<dbReference type="PANTHER" id="PTHR19446">
    <property type="entry name" value="REVERSE TRANSCRIPTASES"/>
    <property type="match status" value="1"/>
</dbReference>
<protein>
    <submittedName>
        <fullName evidence="2">Uncharacterized protein LOC106011481</fullName>
    </submittedName>
</protein>
<proteinExistence type="predicted"/>
<reference evidence="2" key="1">
    <citation type="submission" date="2025-08" db="UniProtKB">
        <authorList>
            <consortium name="RefSeq"/>
        </authorList>
    </citation>
    <scope>IDENTIFICATION</scope>
</reference>
<evidence type="ECO:0000313" key="2">
    <source>
        <dbReference type="RefSeq" id="XP_012936824.1"/>
    </source>
</evidence>
<organism evidence="1 2">
    <name type="scientific">Aplysia californica</name>
    <name type="common">California sea hare</name>
    <dbReference type="NCBI Taxonomy" id="6500"/>
    <lineage>
        <taxon>Eukaryota</taxon>
        <taxon>Metazoa</taxon>
        <taxon>Spiralia</taxon>
        <taxon>Lophotrochozoa</taxon>
        <taxon>Mollusca</taxon>
        <taxon>Gastropoda</taxon>
        <taxon>Heterobranchia</taxon>
        <taxon>Euthyneura</taxon>
        <taxon>Tectipleura</taxon>
        <taxon>Aplysiida</taxon>
        <taxon>Aplysioidea</taxon>
        <taxon>Aplysiidae</taxon>
        <taxon>Aplysia</taxon>
    </lineage>
</organism>
<gene>
    <name evidence="2" type="primary">LOC106011481</name>
</gene>
<keyword evidence="1" id="KW-1185">Reference proteome</keyword>
<dbReference type="Proteomes" id="UP000694888">
    <property type="component" value="Unplaced"/>
</dbReference>